<dbReference type="AlphaFoldDB" id="A0A238J204"/>
<keyword evidence="1" id="KW-0812">Transmembrane</keyword>
<keyword evidence="3" id="KW-1185">Reference proteome</keyword>
<accession>A0A238J204</accession>
<protein>
    <recommendedName>
        <fullName evidence="4">Bacterial inner membrane protein</fullName>
    </recommendedName>
</protein>
<proteinExistence type="predicted"/>
<evidence type="ECO:0008006" key="4">
    <source>
        <dbReference type="Google" id="ProtNLM"/>
    </source>
</evidence>
<keyword evidence="1" id="KW-0472">Membrane</keyword>
<name>A0A238J204_9RHOB</name>
<keyword evidence="1" id="KW-1133">Transmembrane helix</keyword>
<reference evidence="2 3" key="1">
    <citation type="submission" date="2017-05" db="EMBL/GenBank/DDBJ databases">
        <authorList>
            <person name="Song R."/>
            <person name="Chenine A.L."/>
            <person name="Ruprecht R.M."/>
        </authorList>
    </citation>
    <scope>NUCLEOTIDE SEQUENCE [LARGE SCALE GENOMIC DNA]</scope>
    <source>
        <strain evidence="2 3">CECT 8489</strain>
    </source>
</reference>
<dbReference type="OrthoDB" id="8086566at2"/>
<evidence type="ECO:0000256" key="1">
    <source>
        <dbReference type="SAM" id="Phobius"/>
    </source>
</evidence>
<feature type="transmembrane region" description="Helical" evidence="1">
    <location>
        <begin position="6"/>
        <end position="26"/>
    </location>
</feature>
<organism evidence="2 3">
    <name type="scientific">Boseongicola aestuarii</name>
    <dbReference type="NCBI Taxonomy" id="1470561"/>
    <lineage>
        <taxon>Bacteria</taxon>
        <taxon>Pseudomonadati</taxon>
        <taxon>Pseudomonadota</taxon>
        <taxon>Alphaproteobacteria</taxon>
        <taxon>Rhodobacterales</taxon>
        <taxon>Paracoccaceae</taxon>
        <taxon>Boseongicola</taxon>
    </lineage>
</organism>
<gene>
    <name evidence="2" type="ORF">BOA8489_02475</name>
</gene>
<dbReference type="EMBL" id="FXXQ01000008">
    <property type="protein sequence ID" value="SMX24351.1"/>
    <property type="molecule type" value="Genomic_DNA"/>
</dbReference>
<dbReference type="RefSeq" id="WP_093974314.1">
    <property type="nucleotide sequence ID" value="NZ_FXXQ01000008.1"/>
</dbReference>
<evidence type="ECO:0000313" key="3">
    <source>
        <dbReference type="Proteomes" id="UP000201838"/>
    </source>
</evidence>
<dbReference type="Proteomes" id="UP000201838">
    <property type="component" value="Unassembled WGS sequence"/>
</dbReference>
<sequence>MIELTYITGKVDLIGYIASLLVLLTFTMRSMIWLRLFGLASNIAFITYAILAELPPIFMLHVVLIAINAVRFAELRRDDASRRLAKD</sequence>
<evidence type="ECO:0000313" key="2">
    <source>
        <dbReference type="EMBL" id="SMX24351.1"/>
    </source>
</evidence>